<feature type="region of interest" description="Disordered" evidence="5">
    <location>
        <begin position="723"/>
        <end position="787"/>
    </location>
</feature>
<keyword evidence="2 6" id="KW-0812">Transmembrane</keyword>
<dbReference type="InterPro" id="IPR013094">
    <property type="entry name" value="AB_hydrolase_3"/>
</dbReference>
<proteinExistence type="predicted"/>
<feature type="transmembrane region" description="Helical" evidence="6">
    <location>
        <begin position="208"/>
        <end position="233"/>
    </location>
</feature>
<dbReference type="EMBL" id="LSRX01001298">
    <property type="protein sequence ID" value="OLP81253.1"/>
    <property type="molecule type" value="Genomic_DNA"/>
</dbReference>
<dbReference type="SUPFAM" id="SSF103473">
    <property type="entry name" value="MFS general substrate transporter"/>
    <property type="match status" value="1"/>
</dbReference>
<evidence type="ECO:0000256" key="6">
    <source>
        <dbReference type="SAM" id="Phobius"/>
    </source>
</evidence>
<dbReference type="InterPro" id="IPR036259">
    <property type="entry name" value="MFS_trans_sf"/>
</dbReference>
<evidence type="ECO:0000313" key="8">
    <source>
        <dbReference type="EMBL" id="OLP81253.1"/>
    </source>
</evidence>
<feature type="transmembrane region" description="Helical" evidence="6">
    <location>
        <begin position="146"/>
        <end position="166"/>
    </location>
</feature>
<evidence type="ECO:0000256" key="3">
    <source>
        <dbReference type="ARBA" id="ARBA00022989"/>
    </source>
</evidence>
<dbReference type="InterPro" id="IPR029058">
    <property type="entry name" value="AB_hydrolase_fold"/>
</dbReference>
<dbReference type="SUPFAM" id="SSF47050">
    <property type="entry name" value="VHP, Villin headpiece domain"/>
    <property type="match status" value="1"/>
</dbReference>
<dbReference type="AlphaFoldDB" id="A0A1Q9CE80"/>
<evidence type="ECO:0000256" key="1">
    <source>
        <dbReference type="ARBA" id="ARBA00004141"/>
    </source>
</evidence>
<dbReference type="Gene3D" id="1.10.950.10">
    <property type="entry name" value="Villin headpiece domain"/>
    <property type="match status" value="1"/>
</dbReference>
<dbReference type="Pfam" id="PF07859">
    <property type="entry name" value="Abhydrolase_3"/>
    <property type="match status" value="1"/>
</dbReference>
<feature type="domain" description="HP" evidence="7">
    <location>
        <begin position="791"/>
        <end position="856"/>
    </location>
</feature>
<dbReference type="PANTHER" id="PTHR24064">
    <property type="entry name" value="SOLUTE CARRIER FAMILY 22 MEMBER"/>
    <property type="match status" value="1"/>
</dbReference>
<dbReference type="PROSITE" id="PS51089">
    <property type="entry name" value="HP"/>
    <property type="match status" value="1"/>
</dbReference>
<comment type="subcellular location">
    <subcellularLocation>
        <location evidence="1">Membrane</location>
        <topology evidence="1">Multi-pass membrane protein</topology>
    </subcellularLocation>
</comment>
<feature type="transmembrane region" description="Helical" evidence="6">
    <location>
        <begin position="77"/>
        <end position="98"/>
    </location>
</feature>
<dbReference type="OrthoDB" id="433715at2759"/>
<feature type="transmembrane region" description="Helical" evidence="6">
    <location>
        <begin position="110"/>
        <end position="134"/>
    </location>
</feature>
<dbReference type="SMART" id="SM00153">
    <property type="entry name" value="VHP"/>
    <property type="match status" value="1"/>
</dbReference>
<feature type="transmembrane region" description="Helical" evidence="6">
    <location>
        <begin position="239"/>
        <end position="262"/>
    </location>
</feature>
<dbReference type="InterPro" id="IPR036886">
    <property type="entry name" value="Villin_headpiece_dom_sf"/>
</dbReference>
<dbReference type="InterPro" id="IPR003128">
    <property type="entry name" value="Villin_headpiece"/>
</dbReference>
<dbReference type="GO" id="GO:0016020">
    <property type="term" value="C:membrane"/>
    <property type="evidence" value="ECO:0007669"/>
    <property type="project" value="UniProtKB-SubCell"/>
</dbReference>
<dbReference type="GO" id="GO:0007010">
    <property type="term" value="P:cytoskeleton organization"/>
    <property type="evidence" value="ECO:0007669"/>
    <property type="project" value="InterPro"/>
</dbReference>
<dbReference type="GO" id="GO:0003779">
    <property type="term" value="F:actin binding"/>
    <property type="evidence" value="ECO:0007669"/>
    <property type="project" value="InterPro"/>
</dbReference>
<dbReference type="Pfam" id="PF02209">
    <property type="entry name" value="VHP"/>
    <property type="match status" value="1"/>
</dbReference>
<feature type="compositionally biased region" description="Basic and acidic residues" evidence="5">
    <location>
        <begin position="746"/>
        <end position="755"/>
    </location>
</feature>
<gene>
    <name evidence="8" type="primary">SLC22A6</name>
    <name evidence="8" type="ORF">AK812_SmicGene38233</name>
</gene>
<accession>A0A1Q9CE80</accession>
<reference evidence="8 9" key="1">
    <citation type="submission" date="2016-02" db="EMBL/GenBank/DDBJ databases">
        <title>Genome analysis of coral dinoflagellate symbionts highlights evolutionary adaptations to a symbiotic lifestyle.</title>
        <authorList>
            <person name="Aranda M."/>
            <person name="Li Y."/>
            <person name="Liew Y.J."/>
            <person name="Baumgarten S."/>
            <person name="Simakov O."/>
            <person name="Wilson M."/>
            <person name="Piel J."/>
            <person name="Ashoor H."/>
            <person name="Bougouffa S."/>
            <person name="Bajic V.B."/>
            <person name="Ryu T."/>
            <person name="Ravasi T."/>
            <person name="Bayer T."/>
            <person name="Micklem G."/>
            <person name="Kim H."/>
            <person name="Bhak J."/>
            <person name="Lajeunesse T.C."/>
            <person name="Voolstra C.R."/>
        </authorList>
    </citation>
    <scope>NUCLEOTIDE SEQUENCE [LARGE SCALE GENOMIC DNA]</scope>
    <source>
        <strain evidence="8 9">CCMP2467</strain>
    </source>
</reference>
<evidence type="ECO:0000259" key="7">
    <source>
        <dbReference type="PROSITE" id="PS51089"/>
    </source>
</evidence>
<dbReference type="Gene3D" id="3.40.50.1820">
    <property type="entry name" value="alpha/beta hydrolase"/>
    <property type="match status" value="1"/>
</dbReference>
<evidence type="ECO:0000256" key="5">
    <source>
        <dbReference type="SAM" id="MobiDB-lite"/>
    </source>
</evidence>
<feature type="transmembrane region" description="Helical" evidence="6">
    <location>
        <begin position="172"/>
        <end position="196"/>
    </location>
</feature>
<dbReference type="Gene3D" id="1.20.1250.20">
    <property type="entry name" value="MFS general substrate transporter like domains"/>
    <property type="match status" value="1"/>
</dbReference>
<feature type="compositionally biased region" description="Low complexity" evidence="5">
    <location>
        <begin position="757"/>
        <end position="778"/>
    </location>
</feature>
<dbReference type="Proteomes" id="UP000186817">
    <property type="component" value="Unassembled WGS sequence"/>
</dbReference>
<protein>
    <submittedName>
        <fullName evidence="8">Solute carrier family 22 member 6</fullName>
    </submittedName>
</protein>
<organism evidence="8 9">
    <name type="scientific">Symbiodinium microadriaticum</name>
    <name type="common">Dinoflagellate</name>
    <name type="synonym">Zooxanthella microadriatica</name>
    <dbReference type="NCBI Taxonomy" id="2951"/>
    <lineage>
        <taxon>Eukaryota</taxon>
        <taxon>Sar</taxon>
        <taxon>Alveolata</taxon>
        <taxon>Dinophyceae</taxon>
        <taxon>Suessiales</taxon>
        <taxon>Symbiodiniaceae</taxon>
        <taxon>Symbiodinium</taxon>
    </lineage>
</organism>
<evidence type="ECO:0000256" key="2">
    <source>
        <dbReference type="ARBA" id="ARBA00022692"/>
    </source>
</evidence>
<sequence length="856" mass="91289">MLASPCVGVGLHPHVPSHRRLWRFWSPPEHCTQDLASVFCCACVVHQRQSRRTVAMAPQKAAGEVQIETDRQKQLRAMGVAVLLCGASGCFHTLPVFIDSKLAADPHLPGLTAATLPWSATALFAGWLVGSVTLRQALEVFTKDQFLAASSVGLLLCTLATVTLPHLTGGSIYVLAAVRFVTGLLFATGPVGNLYVQDCLPASQRNQAMAFINTAYSIIAIAMAIFCGATQSLDWRLDALLWCGLPPLLAIAVCFPAPVELLRSIPAAASKRSAQKSESSGMSGSEISGAIKLATCFLACGCGSYGLSYSAGKLSENLYTNSVLLTKELMRKTEGTGNDKHVNGADILGYVAVLGADVLGRKAFQSSSFFLAAVCLLFCAVLQPGWNLIACAMVGRICLNVCFTTIYVALATVFPESSQKNVLPLCQITARVGGILAPMSGTLPAAVSCPAFGSLCMLAVVATLTLPERIGEVHLARLPPAYIAVSGTEVLAGDSIIFAQRAAEHGARVYLDIFPGMWHGFQQYLEGCGSGGELWQASTALSHAADFVVQITKYLRNSGVDQENRPRPGIYVGKKADYSCPGDHVTWEIVLMVDGACSIECRSELSPSKGGTQAWHVEGTWEWVEDDDEVVVTVTKEDPLGGPRRDRDLELSVSDDQTTLTFKGAACSWTAPPPDPWMEEMATLSLKDLKARAVAFGLDPTGCVEREEFLNLLQRGKASGALKEVASPKAASPSPPDASPASSSSARKEPEKSEKTSVASPSPAAGASPVASAGYAGSDAPTPVADAETQEIPEGCFSLEQLTDKRVWEKLDVVSTERETYLPEPIFQKLFGMPKADFAKLPKWKKENAKKKHGLF</sequence>
<dbReference type="SUPFAM" id="SSF53474">
    <property type="entry name" value="alpha/beta-Hydrolases"/>
    <property type="match status" value="1"/>
</dbReference>
<keyword evidence="3 6" id="KW-1133">Transmembrane helix</keyword>
<feature type="transmembrane region" description="Helical" evidence="6">
    <location>
        <begin position="369"/>
        <end position="386"/>
    </location>
</feature>
<dbReference type="GO" id="GO:0016787">
    <property type="term" value="F:hydrolase activity"/>
    <property type="evidence" value="ECO:0007669"/>
    <property type="project" value="InterPro"/>
</dbReference>
<name>A0A1Q9CE80_SYMMI</name>
<keyword evidence="9" id="KW-1185">Reference proteome</keyword>
<comment type="caution">
    <text evidence="8">The sequence shown here is derived from an EMBL/GenBank/DDBJ whole genome shotgun (WGS) entry which is preliminary data.</text>
</comment>
<evidence type="ECO:0000313" key="9">
    <source>
        <dbReference type="Proteomes" id="UP000186817"/>
    </source>
</evidence>
<evidence type="ECO:0000256" key="4">
    <source>
        <dbReference type="ARBA" id="ARBA00023136"/>
    </source>
</evidence>
<keyword evidence="4 6" id="KW-0472">Membrane</keyword>
<feature type="compositionally biased region" description="Low complexity" evidence="5">
    <location>
        <begin position="723"/>
        <end position="732"/>
    </location>
</feature>